<dbReference type="Proteomes" id="UP001497382">
    <property type="component" value="Unassembled WGS sequence"/>
</dbReference>
<protein>
    <submittedName>
        <fullName evidence="2">Uncharacterized protein</fullName>
    </submittedName>
</protein>
<keyword evidence="1" id="KW-1133">Transmembrane helix</keyword>
<gene>
    <name evidence="2" type="ORF">LARSCL_LOCUS14406</name>
</gene>
<evidence type="ECO:0000313" key="3">
    <source>
        <dbReference type="Proteomes" id="UP001497382"/>
    </source>
</evidence>
<accession>A0AAV2ARX7</accession>
<proteinExistence type="predicted"/>
<comment type="caution">
    <text evidence="2">The sequence shown here is derived from an EMBL/GenBank/DDBJ whole genome shotgun (WGS) entry which is preliminary data.</text>
</comment>
<keyword evidence="1" id="KW-0472">Membrane</keyword>
<organism evidence="2 3">
    <name type="scientific">Larinioides sclopetarius</name>
    <dbReference type="NCBI Taxonomy" id="280406"/>
    <lineage>
        <taxon>Eukaryota</taxon>
        <taxon>Metazoa</taxon>
        <taxon>Ecdysozoa</taxon>
        <taxon>Arthropoda</taxon>
        <taxon>Chelicerata</taxon>
        <taxon>Arachnida</taxon>
        <taxon>Araneae</taxon>
        <taxon>Araneomorphae</taxon>
        <taxon>Entelegynae</taxon>
        <taxon>Araneoidea</taxon>
        <taxon>Araneidae</taxon>
        <taxon>Larinioides</taxon>
    </lineage>
</organism>
<feature type="transmembrane region" description="Helical" evidence="1">
    <location>
        <begin position="68"/>
        <end position="92"/>
    </location>
</feature>
<dbReference type="EMBL" id="CAXIEN010000207">
    <property type="protein sequence ID" value="CAL1286721.1"/>
    <property type="molecule type" value="Genomic_DNA"/>
</dbReference>
<keyword evidence="1" id="KW-0812">Transmembrane</keyword>
<reference evidence="2 3" key="1">
    <citation type="submission" date="2024-04" db="EMBL/GenBank/DDBJ databases">
        <authorList>
            <person name="Rising A."/>
            <person name="Reimegard J."/>
            <person name="Sonavane S."/>
            <person name="Akerstrom W."/>
            <person name="Nylinder S."/>
            <person name="Hedman E."/>
            <person name="Kallberg Y."/>
        </authorList>
    </citation>
    <scope>NUCLEOTIDE SEQUENCE [LARGE SCALE GENOMIC DNA]</scope>
</reference>
<name>A0AAV2ARX7_9ARAC</name>
<sequence>METHVGYNTYDVREDELVLAWNAYRFGILIILPTPNIDFLKDMQVSAVNFHFRFPPCFPLVIRASSTIFFIMLCHWIVFLALVMMSVTLVICHHHDDRDEIMDMITAGVVALLLQKKN</sequence>
<keyword evidence="3" id="KW-1185">Reference proteome</keyword>
<evidence type="ECO:0000256" key="1">
    <source>
        <dbReference type="SAM" id="Phobius"/>
    </source>
</evidence>
<evidence type="ECO:0000313" key="2">
    <source>
        <dbReference type="EMBL" id="CAL1286721.1"/>
    </source>
</evidence>
<dbReference type="AlphaFoldDB" id="A0AAV2ARX7"/>